<dbReference type="GeneTree" id="ENSGT00950000182900"/>
<feature type="compositionally biased region" description="Low complexity" evidence="1">
    <location>
        <begin position="206"/>
        <end position="223"/>
    </location>
</feature>
<proteinExistence type="predicted"/>
<feature type="compositionally biased region" description="Basic and acidic residues" evidence="1">
    <location>
        <begin position="40"/>
        <end position="57"/>
    </location>
</feature>
<sequence>MCDDSFHKESENTGGAKMDDSGLEEAESGTLDSLSNPAHKLSESIEDTHFPDSKESSGIDLNDSNEQNCKDSTASPLKVKDHCSGDAAASCHVDSKKETSVGEDKTESIASNISKSANFLGGANTPDRNDDDNVADPDLPTETIASPTDPKKMKTSADIHTDDDSTGSNEYKDASDELNGTRMKRKRKLRNRNLESDDGGNDSEHNSSSSIHIDSSSSSSLSHSESKDEEVEDQVWLNEGILDLPPRKWHSVCSLRQRETLACTRYWT</sequence>
<keyword evidence="3" id="KW-1185">Reference proteome</keyword>
<feature type="compositionally biased region" description="Basic residues" evidence="1">
    <location>
        <begin position="182"/>
        <end position="191"/>
    </location>
</feature>
<reference evidence="2" key="2">
    <citation type="submission" date="2025-08" db="UniProtKB">
        <authorList>
            <consortium name="Ensembl"/>
        </authorList>
    </citation>
    <scope>IDENTIFICATION</scope>
</reference>
<accession>H2YRQ8</accession>
<dbReference type="Ensembl" id="ENSCSAVT00000008124.1">
    <property type="protein sequence ID" value="ENSCSAVP00000008018.1"/>
    <property type="gene ID" value="ENSCSAVG00000004775.1"/>
</dbReference>
<feature type="compositionally biased region" description="Basic and acidic residues" evidence="1">
    <location>
        <begin position="149"/>
        <end position="163"/>
    </location>
</feature>
<protein>
    <submittedName>
        <fullName evidence="2">Uncharacterized protein</fullName>
    </submittedName>
</protein>
<reference evidence="2" key="3">
    <citation type="submission" date="2025-09" db="UniProtKB">
        <authorList>
            <consortium name="Ensembl"/>
        </authorList>
    </citation>
    <scope>IDENTIFICATION</scope>
</reference>
<dbReference type="AlphaFoldDB" id="H2YRQ8"/>
<organism evidence="2 3">
    <name type="scientific">Ciona savignyi</name>
    <name type="common">Pacific transparent sea squirt</name>
    <dbReference type="NCBI Taxonomy" id="51511"/>
    <lineage>
        <taxon>Eukaryota</taxon>
        <taxon>Metazoa</taxon>
        <taxon>Chordata</taxon>
        <taxon>Tunicata</taxon>
        <taxon>Ascidiacea</taxon>
        <taxon>Phlebobranchia</taxon>
        <taxon>Cionidae</taxon>
        <taxon>Ciona</taxon>
    </lineage>
</organism>
<dbReference type="Proteomes" id="UP000007875">
    <property type="component" value="Unassembled WGS sequence"/>
</dbReference>
<dbReference type="HOGENOM" id="CLU_1040247_0_0_1"/>
<feature type="compositionally biased region" description="Polar residues" evidence="1">
    <location>
        <begin position="62"/>
        <end position="75"/>
    </location>
</feature>
<feature type="compositionally biased region" description="Polar residues" evidence="1">
    <location>
        <begin position="108"/>
        <end position="117"/>
    </location>
</feature>
<feature type="compositionally biased region" description="Basic and acidic residues" evidence="1">
    <location>
        <begin position="93"/>
        <end position="107"/>
    </location>
</feature>
<evidence type="ECO:0000313" key="3">
    <source>
        <dbReference type="Proteomes" id="UP000007875"/>
    </source>
</evidence>
<feature type="region of interest" description="Disordered" evidence="1">
    <location>
        <begin position="1"/>
        <end position="232"/>
    </location>
</feature>
<evidence type="ECO:0000313" key="2">
    <source>
        <dbReference type="Ensembl" id="ENSCSAVP00000008018.1"/>
    </source>
</evidence>
<evidence type="ECO:0000256" key="1">
    <source>
        <dbReference type="SAM" id="MobiDB-lite"/>
    </source>
</evidence>
<reference evidence="3" key="1">
    <citation type="submission" date="2003-08" db="EMBL/GenBank/DDBJ databases">
        <authorList>
            <person name="Birren B."/>
            <person name="Nusbaum C."/>
            <person name="Abebe A."/>
            <person name="Abouelleil A."/>
            <person name="Adekoya E."/>
            <person name="Ait-zahra M."/>
            <person name="Allen N."/>
            <person name="Allen T."/>
            <person name="An P."/>
            <person name="Anderson M."/>
            <person name="Anderson S."/>
            <person name="Arachchi H."/>
            <person name="Armbruster J."/>
            <person name="Bachantsang P."/>
            <person name="Baldwin J."/>
            <person name="Barry A."/>
            <person name="Bayul T."/>
            <person name="Blitshsteyn B."/>
            <person name="Bloom T."/>
            <person name="Blye J."/>
            <person name="Boguslavskiy L."/>
            <person name="Borowsky M."/>
            <person name="Boukhgalter B."/>
            <person name="Brunache A."/>
            <person name="Butler J."/>
            <person name="Calixte N."/>
            <person name="Calvo S."/>
            <person name="Camarata J."/>
            <person name="Campo K."/>
            <person name="Chang J."/>
            <person name="Cheshatsang Y."/>
            <person name="Citroen M."/>
            <person name="Collymore A."/>
            <person name="Considine T."/>
            <person name="Cook A."/>
            <person name="Cooke P."/>
            <person name="Corum B."/>
            <person name="Cuomo C."/>
            <person name="David R."/>
            <person name="Dawoe T."/>
            <person name="Degray S."/>
            <person name="Dodge S."/>
            <person name="Dooley K."/>
            <person name="Dorje P."/>
            <person name="Dorjee K."/>
            <person name="Dorris L."/>
            <person name="Duffey N."/>
            <person name="Dupes A."/>
            <person name="Elkins T."/>
            <person name="Engels R."/>
            <person name="Erickson J."/>
            <person name="Farina A."/>
            <person name="Faro S."/>
            <person name="Ferreira P."/>
            <person name="Fischer H."/>
            <person name="Fitzgerald M."/>
            <person name="Foley K."/>
            <person name="Gage D."/>
            <person name="Galagan J."/>
            <person name="Gearin G."/>
            <person name="Gnerre S."/>
            <person name="Gnirke A."/>
            <person name="Goyette A."/>
            <person name="Graham J."/>
            <person name="Grandbois E."/>
            <person name="Gyaltsen K."/>
            <person name="Hafez N."/>
            <person name="Hagopian D."/>
            <person name="Hagos B."/>
            <person name="Hall J."/>
            <person name="Hatcher B."/>
            <person name="Heller A."/>
            <person name="Higgins H."/>
            <person name="Honan T."/>
            <person name="Horn A."/>
            <person name="Houde N."/>
            <person name="Hughes L."/>
            <person name="Hulme W."/>
            <person name="Husby E."/>
            <person name="Iliev I."/>
            <person name="Jaffe D."/>
            <person name="Jones C."/>
            <person name="Kamal M."/>
            <person name="Kamat A."/>
            <person name="Kamvysselis M."/>
            <person name="Karlsson E."/>
            <person name="Kells C."/>
            <person name="Kieu A."/>
            <person name="Kisner P."/>
            <person name="Kodira C."/>
            <person name="Kulbokas E."/>
            <person name="Labutti K."/>
            <person name="Lama D."/>
            <person name="Landers T."/>
            <person name="Leger J."/>
            <person name="Levine S."/>
            <person name="Lewis D."/>
            <person name="Lewis T."/>
            <person name="Lindblad-toh K."/>
            <person name="Liu X."/>
            <person name="Lokyitsang T."/>
            <person name="Lokyitsang Y."/>
            <person name="Lucien O."/>
            <person name="Lui A."/>
            <person name="Ma L.J."/>
            <person name="Mabbitt R."/>
            <person name="Macdonald J."/>
            <person name="Maclean C."/>
            <person name="Major J."/>
            <person name="Manning J."/>
            <person name="Marabella R."/>
            <person name="Maru K."/>
            <person name="Matthews C."/>
            <person name="Mauceli E."/>
            <person name="Mccarthy M."/>
            <person name="Mcdonough S."/>
            <person name="Mcghee T."/>
            <person name="Meldrim J."/>
            <person name="Meneus L."/>
            <person name="Mesirov J."/>
            <person name="Mihalev A."/>
            <person name="Mihova T."/>
            <person name="Mikkelsen T."/>
            <person name="Mlenga V."/>
            <person name="Moru K."/>
            <person name="Mozes J."/>
            <person name="Mulrain L."/>
            <person name="Munson G."/>
            <person name="Naylor J."/>
            <person name="Newes C."/>
            <person name="Nguyen C."/>
            <person name="Nguyen N."/>
            <person name="Nguyen T."/>
            <person name="Nicol R."/>
            <person name="Nielsen C."/>
            <person name="Nizzari M."/>
            <person name="Norbu C."/>
            <person name="Norbu N."/>
            <person name="O'donnell P."/>
            <person name="Okoawo O."/>
            <person name="O'leary S."/>
            <person name="Omotosho B."/>
            <person name="O'neill K."/>
            <person name="Osman S."/>
            <person name="Parker S."/>
            <person name="Perrin D."/>
            <person name="Phunkhang P."/>
            <person name="Piqani B."/>
            <person name="Purcell S."/>
            <person name="Rachupka T."/>
            <person name="Ramasamy U."/>
            <person name="Rameau R."/>
            <person name="Ray V."/>
            <person name="Raymond C."/>
            <person name="Retta R."/>
            <person name="Richardson S."/>
            <person name="Rise C."/>
            <person name="Rodriguez J."/>
            <person name="Rogers J."/>
            <person name="Rogov P."/>
            <person name="Rutman M."/>
            <person name="Schupbach R."/>
            <person name="Seaman C."/>
            <person name="Settipalli S."/>
            <person name="Sharpe T."/>
            <person name="Sheridan J."/>
            <person name="Sherpa N."/>
            <person name="Shi J."/>
            <person name="Smirnov S."/>
            <person name="Smith C."/>
            <person name="Sougnez C."/>
            <person name="Spencer B."/>
            <person name="Stalker J."/>
            <person name="Stange-thomann N."/>
            <person name="Stavropoulos S."/>
            <person name="Stetson K."/>
            <person name="Stone C."/>
            <person name="Stone S."/>
            <person name="Stubbs M."/>
            <person name="Talamas J."/>
            <person name="Tchuinga P."/>
            <person name="Tenzing P."/>
            <person name="Tesfaye S."/>
            <person name="Theodore J."/>
            <person name="Thoulutsang Y."/>
            <person name="Topham K."/>
            <person name="Towey S."/>
            <person name="Tsamla T."/>
            <person name="Tsomo N."/>
            <person name="Vallee D."/>
            <person name="Vassiliev H."/>
            <person name="Venkataraman V."/>
            <person name="Vinson J."/>
            <person name="Vo A."/>
            <person name="Wade C."/>
            <person name="Wang S."/>
            <person name="Wangchuk T."/>
            <person name="Wangdi T."/>
            <person name="Whittaker C."/>
            <person name="Wilkinson J."/>
            <person name="Wu Y."/>
            <person name="Wyman D."/>
            <person name="Yadav S."/>
            <person name="Yang S."/>
            <person name="Yang X."/>
            <person name="Yeager S."/>
            <person name="Yee E."/>
            <person name="Young G."/>
            <person name="Zainoun J."/>
            <person name="Zembeck L."/>
            <person name="Zimmer A."/>
            <person name="Zody M."/>
            <person name="Lander E."/>
        </authorList>
    </citation>
    <scope>NUCLEOTIDE SEQUENCE [LARGE SCALE GENOMIC DNA]</scope>
</reference>
<feature type="compositionally biased region" description="Basic and acidic residues" evidence="1">
    <location>
        <begin position="1"/>
        <end position="11"/>
    </location>
</feature>
<name>H2YRQ8_CIOSA</name>